<dbReference type="AlphaFoldDB" id="A0A8I1GCT5"/>
<name>A0A8I1GCT5_9HYPH</name>
<dbReference type="EMBL" id="JAEMUK010000007">
    <property type="protein sequence ID" value="MBJ7542534.1"/>
    <property type="molecule type" value="Genomic_DNA"/>
</dbReference>
<dbReference type="Proteomes" id="UP000623250">
    <property type="component" value="Unassembled WGS sequence"/>
</dbReference>
<feature type="region of interest" description="Disordered" evidence="1">
    <location>
        <begin position="163"/>
        <end position="224"/>
    </location>
</feature>
<accession>A0A8I1GCT5</accession>
<evidence type="ECO:0000256" key="1">
    <source>
        <dbReference type="SAM" id="MobiDB-lite"/>
    </source>
</evidence>
<sequence>MRAERDDGLADALREPDLIREYVLAYRAERERLAADEAKARKDVEKRLAAAKRSFDRIVDAIADGSVTTATVRDKLAILQAEMDRHQADFAAIPAPLNVVDLHPAALQRYISHLEKLATGLAGENVEAEREVMRELIDRVIVYLSPKGKIDVEVRGKITSLTGDEHYPPPAKRRVFNVGAGGPERSSTPTDVHARPPRIAGCPPISDSQAAPARSGTGIPSQSL</sequence>
<evidence type="ECO:0000313" key="3">
    <source>
        <dbReference type="Proteomes" id="UP000623250"/>
    </source>
</evidence>
<keyword evidence="3" id="KW-1185">Reference proteome</keyword>
<reference evidence="2 3" key="1">
    <citation type="submission" date="2020-12" db="EMBL/GenBank/DDBJ databases">
        <title>Revised draft genomes of Rhodomicrobium vannielii ATCC 17100 and Rhodomicrobium udaipurense JA643.</title>
        <authorList>
            <person name="Conners E.M."/>
            <person name="Davenport E.J."/>
            <person name="Bose A."/>
        </authorList>
    </citation>
    <scope>NUCLEOTIDE SEQUENCE [LARGE SCALE GENOMIC DNA]</scope>
    <source>
        <strain evidence="2 3">JA643</strain>
    </source>
</reference>
<evidence type="ECO:0000313" key="2">
    <source>
        <dbReference type="EMBL" id="MBJ7542534.1"/>
    </source>
</evidence>
<protein>
    <submittedName>
        <fullName evidence="2">Uncharacterized protein</fullName>
    </submittedName>
</protein>
<organism evidence="2 3">
    <name type="scientific">Rhodomicrobium udaipurense</name>
    <dbReference type="NCBI Taxonomy" id="1202716"/>
    <lineage>
        <taxon>Bacteria</taxon>
        <taxon>Pseudomonadati</taxon>
        <taxon>Pseudomonadota</taxon>
        <taxon>Alphaproteobacteria</taxon>
        <taxon>Hyphomicrobiales</taxon>
        <taxon>Hyphomicrobiaceae</taxon>
        <taxon>Rhodomicrobium</taxon>
    </lineage>
</organism>
<gene>
    <name evidence="2" type="ORF">JDN41_03075</name>
</gene>
<comment type="caution">
    <text evidence="2">The sequence shown here is derived from an EMBL/GenBank/DDBJ whole genome shotgun (WGS) entry which is preliminary data.</text>
</comment>
<proteinExistence type="predicted"/>
<dbReference type="RefSeq" id="WP_037235941.1">
    <property type="nucleotide sequence ID" value="NZ_JAEMUK010000007.1"/>
</dbReference>